<evidence type="ECO:0000256" key="1">
    <source>
        <dbReference type="SAM" id="SignalP"/>
    </source>
</evidence>
<dbReference type="InterPro" id="IPR024079">
    <property type="entry name" value="MetalloPept_cat_dom_sf"/>
</dbReference>
<dbReference type="GO" id="GO:0004222">
    <property type="term" value="F:metalloendopeptidase activity"/>
    <property type="evidence" value="ECO:0007669"/>
    <property type="project" value="InterPro"/>
</dbReference>
<feature type="chain" id="PRO_5032678169" description="Lysine-specific metallo-endopeptidase domain-containing protein" evidence="1">
    <location>
        <begin position="26"/>
        <end position="242"/>
    </location>
</feature>
<accession>A0A848EBB3</accession>
<comment type="caution">
    <text evidence="3">The sequence shown here is derived from an EMBL/GenBank/DDBJ whole genome shotgun (WGS) entry which is preliminary data.</text>
</comment>
<evidence type="ECO:0000313" key="4">
    <source>
        <dbReference type="Proteomes" id="UP000548582"/>
    </source>
</evidence>
<dbReference type="Proteomes" id="UP000548582">
    <property type="component" value="Unassembled WGS sequence"/>
</dbReference>
<feature type="signal peptide" evidence="1">
    <location>
        <begin position="1"/>
        <end position="25"/>
    </location>
</feature>
<dbReference type="SMART" id="SM01351">
    <property type="entry name" value="Aspzincin_M35"/>
    <property type="match status" value="1"/>
</dbReference>
<gene>
    <name evidence="3" type="ORF">GWK16_04965</name>
</gene>
<dbReference type="EMBL" id="JABBKX010000001">
    <property type="protein sequence ID" value="NMJ40578.1"/>
    <property type="molecule type" value="Genomic_DNA"/>
</dbReference>
<evidence type="ECO:0000259" key="2">
    <source>
        <dbReference type="SMART" id="SM01351"/>
    </source>
</evidence>
<dbReference type="Gene3D" id="3.40.390.10">
    <property type="entry name" value="Collagenase (Catalytic Domain)"/>
    <property type="match status" value="1"/>
</dbReference>
<keyword evidence="4" id="KW-1185">Reference proteome</keyword>
<dbReference type="InterPro" id="IPR029463">
    <property type="entry name" value="Lys_MEP"/>
</dbReference>
<proteinExistence type="predicted"/>
<organism evidence="3 4">
    <name type="scientific">Neoroseomonas marina</name>
    <dbReference type="NCBI Taxonomy" id="1232220"/>
    <lineage>
        <taxon>Bacteria</taxon>
        <taxon>Pseudomonadati</taxon>
        <taxon>Pseudomonadota</taxon>
        <taxon>Alphaproteobacteria</taxon>
        <taxon>Acetobacterales</taxon>
        <taxon>Acetobacteraceae</taxon>
        <taxon>Neoroseomonas</taxon>
    </lineage>
</organism>
<evidence type="ECO:0000313" key="3">
    <source>
        <dbReference type="EMBL" id="NMJ40578.1"/>
    </source>
</evidence>
<dbReference type="RefSeq" id="WP_170052788.1">
    <property type="nucleotide sequence ID" value="NZ_JABBKX010000001.1"/>
</dbReference>
<feature type="domain" description="Lysine-specific metallo-endopeptidase" evidence="2">
    <location>
        <begin position="87"/>
        <end position="237"/>
    </location>
</feature>
<keyword evidence="1" id="KW-0732">Signal</keyword>
<protein>
    <recommendedName>
        <fullName evidence="2">Lysine-specific metallo-endopeptidase domain-containing protein</fullName>
    </recommendedName>
</protein>
<dbReference type="AlphaFoldDB" id="A0A848EBB3"/>
<dbReference type="Pfam" id="PF14521">
    <property type="entry name" value="Aspzincin_M35"/>
    <property type="match status" value="1"/>
</dbReference>
<sequence length="242" mass="25786">MAIATGWLWSCAAATVLCLASPAGAEAPATKPQALGGIPQVRPQAGGPVASVPAALADVPGPACTIQQIPVFNAALVEARTRLVAAVRLVRDDPGHPHVREWFGAASPQLVLGRLQRTSTRLANTAGFEIHCNDPARCGARVGAYVQVMSRVLRDAQGRPAVSYRVDEGQVIGVCPPFFRATMDGTGTRWGILIHEASHVAAETRDHAYGRDDSLALARQNGMRAAENADNYRYFVETLPRF</sequence>
<dbReference type="SUPFAM" id="SSF55486">
    <property type="entry name" value="Metalloproteases ('zincins'), catalytic domain"/>
    <property type="match status" value="1"/>
</dbReference>
<name>A0A848EBB3_9PROT</name>
<reference evidence="3 4" key="1">
    <citation type="submission" date="2020-03" db="EMBL/GenBank/DDBJ databases">
        <authorList>
            <person name="Sun Q."/>
        </authorList>
    </citation>
    <scope>NUCLEOTIDE SEQUENCE [LARGE SCALE GENOMIC DNA]</scope>
    <source>
        <strain evidence="3 4">JC162</strain>
    </source>
</reference>